<dbReference type="GO" id="GO:0044780">
    <property type="term" value="P:bacterial-type flagellum assembly"/>
    <property type="evidence" value="ECO:0007669"/>
    <property type="project" value="InterPro"/>
</dbReference>
<keyword evidence="2" id="KW-0175">Coiled coil</keyword>
<dbReference type="Proteomes" id="UP000198548">
    <property type="component" value="Unassembled WGS sequence"/>
</dbReference>
<sequence>MTKTDQVLAEMEKLKALLEKEKQVLISNDGTRLIELIQQKEDVMLKLAAFDQKNVEMNKLDVLSREIKQLQETNLTLTEQSMQFTETMLNYIKKAANTNKTYSKKGTYDRSKKSALLDQSL</sequence>
<evidence type="ECO:0000256" key="2">
    <source>
        <dbReference type="SAM" id="Coils"/>
    </source>
</evidence>
<evidence type="ECO:0000313" key="4">
    <source>
        <dbReference type="EMBL" id="GEK88799.1"/>
    </source>
</evidence>
<organism evidence="5 6">
    <name type="scientific">Alkalibacterium putridalgicola</name>
    <dbReference type="NCBI Taxonomy" id="426703"/>
    <lineage>
        <taxon>Bacteria</taxon>
        <taxon>Bacillati</taxon>
        <taxon>Bacillota</taxon>
        <taxon>Bacilli</taxon>
        <taxon>Lactobacillales</taxon>
        <taxon>Carnobacteriaceae</taxon>
        <taxon>Alkalibacterium</taxon>
    </lineage>
</organism>
<evidence type="ECO:0000313" key="5">
    <source>
        <dbReference type="EMBL" id="SEL58332.1"/>
    </source>
</evidence>
<dbReference type="RefSeq" id="WP_091486893.1">
    <property type="nucleotide sequence ID" value="NZ_BJUX01000007.1"/>
</dbReference>
<dbReference type="InterPro" id="IPR036679">
    <property type="entry name" value="FlgN-like_sf"/>
</dbReference>
<accession>A0A1H7RDU4</accession>
<reference evidence="5 6" key="1">
    <citation type="submission" date="2016-10" db="EMBL/GenBank/DDBJ databases">
        <authorList>
            <person name="de Groot N.N."/>
        </authorList>
    </citation>
    <scope>NUCLEOTIDE SEQUENCE [LARGE SCALE GENOMIC DNA]</scope>
    <source>
        <strain evidence="5 6">DSM 19182</strain>
    </source>
</reference>
<dbReference type="STRING" id="426703.SAMN04488100_10462"/>
<keyword evidence="1" id="KW-1005">Bacterial flagellum biogenesis</keyword>
<gene>
    <name evidence="4" type="ORF">APU01nite_08380</name>
    <name evidence="5" type="ORF">SAMN04488100_10462</name>
</gene>
<name>A0A1H7RDU4_9LACT</name>
<feature type="coiled-coil region" evidence="2">
    <location>
        <begin position="1"/>
        <end position="28"/>
    </location>
</feature>
<dbReference type="InterPro" id="IPR007809">
    <property type="entry name" value="FlgN-like"/>
</dbReference>
<proteinExistence type="predicted"/>
<dbReference type="Pfam" id="PF05130">
    <property type="entry name" value="FlgN"/>
    <property type="match status" value="1"/>
</dbReference>
<keyword evidence="7" id="KW-1185">Reference proteome</keyword>
<evidence type="ECO:0000256" key="1">
    <source>
        <dbReference type="ARBA" id="ARBA00022795"/>
    </source>
</evidence>
<protein>
    <submittedName>
        <fullName evidence="5">FlgN protein</fullName>
    </submittedName>
</protein>
<reference evidence="4 7" key="2">
    <citation type="submission" date="2019-07" db="EMBL/GenBank/DDBJ databases">
        <title>Whole genome shotgun sequence of Alkalibacterium putridalgicola NBRC 103243.</title>
        <authorList>
            <person name="Hosoyama A."/>
            <person name="Uohara A."/>
            <person name="Ohji S."/>
            <person name="Ichikawa N."/>
        </authorList>
    </citation>
    <scope>NUCLEOTIDE SEQUENCE [LARGE SCALE GENOMIC DNA]</scope>
    <source>
        <strain evidence="4 7">NBRC 103243</strain>
    </source>
</reference>
<feature type="coiled-coil region" evidence="2">
    <location>
        <begin position="53"/>
        <end position="80"/>
    </location>
</feature>
<dbReference type="EMBL" id="BJUX01000007">
    <property type="protein sequence ID" value="GEK88799.1"/>
    <property type="molecule type" value="Genomic_DNA"/>
</dbReference>
<evidence type="ECO:0000313" key="7">
    <source>
        <dbReference type="Proteomes" id="UP000321425"/>
    </source>
</evidence>
<dbReference type="EMBL" id="FOBL01000004">
    <property type="protein sequence ID" value="SEL58332.1"/>
    <property type="molecule type" value="Genomic_DNA"/>
</dbReference>
<dbReference type="OrthoDB" id="2168425at2"/>
<feature type="region of interest" description="Disordered" evidence="3">
    <location>
        <begin position="102"/>
        <end position="121"/>
    </location>
</feature>
<dbReference type="Gene3D" id="1.20.58.300">
    <property type="entry name" value="FlgN-like"/>
    <property type="match status" value="1"/>
</dbReference>
<evidence type="ECO:0000313" key="6">
    <source>
        <dbReference type="Proteomes" id="UP000198548"/>
    </source>
</evidence>
<dbReference type="Proteomes" id="UP000321425">
    <property type="component" value="Unassembled WGS sequence"/>
</dbReference>
<dbReference type="SUPFAM" id="SSF140566">
    <property type="entry name" value="FlgN-like"/>
    <property type="match status" value="1"/>
</dbReference>
<dbReference type="AlphaFoldDB" id="A0A1H7RDU4"/>
<evidence type="ECO:0000256" key="3">
    <source>
        <dbReference type="SAM" id="MobiDB-lite"/>
    </source>
</evidence>